<dbReference type="AlphaFoldDB" id="A0A4Z1PFT8"/>
<comment type="caution">
    <text evidence="3">The sequence shown here is derived from an EMBL/GenBank/DDBJ whole genome shotgun (WGS) entry which is preliminary data.</text>
</comment>
<sequence length="370" mass="40981">MQFHVLLLSSTIALIAATSVEPQVALVKKGDCNPGPRQKCRCQADDGYLGKECKNGGDCPTRNDGHHLVRYTCVPVSIKARMVHRQSPKPSVPKPEMPWTCESINIEKKLVHRQSGKPSVPQVEMPWTCRDGDECQCVSYDRIPYGESCTEDESCWKHHEDHKWCISPPFMTGRSMPGENEHKSTQNEVASRDAQGSFQKKAHAPGTCNIKHLPCYCVDRTGDISGHLNKCLQDSDCEGILSQTRCDSPPFSAARSIPVEAEVEPSQEEESAGREAQQLVQKDLDEPGTYNENNSCSSDSQCEGILEQARRDAAPFPIRRSAQDEYVHKQTQKEAAGRPIDASNPGAAWIAEENKKPAPDHDAKPTPIPR</sequence>
<feature type="compositionally biased region" description="Polar residues" evidence="1">
    <location>
        <begin position="186"/>
        <end position="198"/>
    </location>
</feature>
<feature type="region of interest" description="Disordered" evidence="1">
    <location>
        <begin position="307"/>
        <end position="370"/>
    </location>
</feature>
<proteinExistence type="predicted"/>
<evidence type="ECO:0000256" key="2">
    <source>
        <dbReference type="SAM" id="SignalP"/>
    </source>
</evidence>
<evidence type="ECO:0000313" key="3">
    <source>
        <dbReference type="EMBL" id="TID26534.1"/>
    </source>
</evidence>
<name>A0A4Z1PFT8_9PEZI</name>
<dbReference type="Proteomes" id="UP000298493">
    <property type="component" value="Unassembled WGS sequence"/>
</dbReference>
<feature type="compositionally biased region" description="Basic and acidic residues" evidence="1">
    <location>
        <begin position="352"/>
        <end position="364"/>
    </location>
</feature>
<keyword evidence="2" id="KW-0732">Signal</keyword>
<keyword evidence="4" id="KW-1185">Reference proteome</keyword>
<evidence type="ECO:0000256" key="1">
    <source>
        <dbReference type="SAM" id="MobiDB-lite"/>
    </source>
</evidence>
<feature type="compositionally biased region" description="Basic and acidic residues" evidence="1">
    <location>
        <begin position="321"/>
        <end position="336"/>
    </location>
</feature>
<gene>
    <name evidence="3" type="ORF">E6O75_ATG01027</name>
</gene>
<reference evidence="3 4" key="1">
    <citation type="submission" date="2019-04" db="EMBL/GenBank/DDBJ databases">
        <title>High contiguity whole genome sequence and gene annotation resource for two Venturia nashicola isolates.</title>
        <authorList>
            <person name="Prokchorchik M."/>
            <person name="Won K."/>
            <person name="Lee Y."/>
            <person name="Choi E.D."/>
            <person name="Segonzac C."/>
            <person name="Sohn K.H."/>
        </authorList>
    </citation>
    <scope>NUCLEOTIDE SEQUENCE [LARGE SCALE GENOMIC DNA]</scope>
    <source>
        <strain evidence="3 4">PRI2</strain>
    </source>
</reference>
<organism evidence="3 4">
    <name type="scientific">Venturia nashicola</name>
    <dbReference type="NCBI Taxonomy" id="86259"/>
    <lineage>
        <taxon>Eukaryota</taxon>
        <taxon>Fungi</taxon>
        <taxon>Dikarya</taxon>
        <taxon>Ascomycota</taxon>
        <taxon>Pezizomycotina</taxon>
        <taxon>Dothideomycetes</taxon>
        <taxon>Pleosporomycetidae</taxon>
        <taxon>Venturiales</taxon>
        <taxon>Venturiaceae</taxon>
        <taxon>Venturia</taxon>
    </lineage>
</organism>
<feature type="signal peptide" evidence="2">
    <location>
        <begin position="1"/>
        <end position="17"/>
    </location>
</feature>
<evidence type="ECO:0000313" key="4">
    <source>
        <dbReference type="Proteomes" id="UP000298493"/>
    </source>
</evidence>
<protein>
    <recommendedName>
        <fullName evidence="5">EGF-like domain-containing protein</fullName>
    </recommendedName>
</protein>
<accession>A0A4Z1PFT8</accession>
<evidence type="ECO:0008006" key="5">
    <source>
        <dbReference type="Google" id="ProtNLM"/>
    </source>
</evidence>
<feature type="region of interest" description="Disordered" evidence="1">
    <location>
        <begin position="175"/>
        <end position="198"/>
    </location>
</feature>
<dbReference type="EMBL" id="SNSC02000002">
    <property type="protein sequence ID" value="TID26534.1"/>
    <property type="molecule type" value="Genomic_DNA"/>
</dbReference>
<feature type="chain" id="PRO_5021419209" description="EGF-like domain-containing protein" evidence="2">
    <location>
        <begin position="18"/>
        <end position="370"/>
    </location>
</feature>